<dbReference type="InterPro" id="IPR040152">
    <property type="entry name" value="Atp25"/>
</dbReference>
<dbReference type="PANTHER" id="PTHR28087:SF1">
    <property type="entry name" value="ATPASE SYNTHESIS PROTEIN 25, MITOCHONDRIAL"/>
    <property type="match status" value="1"/>
</dbReference>
<dbReference type="Gene3D" id="3.30.460.10">
    <property type="entry name" value="Beta Polymerase, domain 2"/>
    <property type="match status" value="1"/>
</dbReference>
<feature type="region of interest" description="Disordered" evidence="8">
    <location>
        <begin position="221"/>
        <end position="249"/>
    </location>
</feature>
<evidence type="ECO:0000313" key="10">
    <source>
        <dbReference type="Proteomes" id="UP001497383"/>
    </source>
</evidence>
<evidence type="ECO:0000256" key="8">
    <source>
        <dbReference type="SAM" id="MobiDB-lite"/>
    </source>
</evidence>
<proteinExistence type="inferred from homology"/>
<comment type="subcellular location">
    <subcellularLocation>
        <location evidence="1 7">Mitochondrion inner membrane</location>
        <topology evidence="1 7">Peripheral membrane protein</topology>
        <orientation evidence="1 7">Matrix side</orientation>
    </subcellularLocation>
</comment>
<evidence type="ECO:0000256" key="5">
    <source>
        <dbReference type="ARBA" id="ARBA00023128"/>
    </source>
</evidence>
<keyword evidence="6 7" id="KW-0472">Membrane</keyword>
<keyword evidence="3 7" id="KW-0999">Mitochondrion inner membrane</keyword>
<dbReference type="PANTHER" id="PTHR28087">
    <property type="entry name" value="ATPASE SYNTHESIS PROTEIN 25, MITOCHONDRIAL"/>
    <property type="match status" value="1"/>
</dbReference>
<evidence type="ECO:0000256" key="1">
    <source>
        <dbReference type="ARBA" id="ARBA00004443"/>
    </source>
</evidence>
<evidence type="ECO:0000256" key="7">
    <source>
        <dbReference type="RuleBase" id="RU367062"/>
    </source>
</evidence>
<keyword evidence="10" id="KW-1185">Reference proteome</keyword>
<protein>
    <recommendedName>
        <fullName evidence="7">ATPase synthesis protein 25</fullName>
    </recommendedName>
</protein>
<evidence type="ECO:0000256" key="4">
    <source>
        <dbReference type="ARBA" id="ARBA00022946"/>
    </source>
</evidence>
<dbReference type="Pfam" id="PF02410">
    <property type="entry name" value="RsfS"/>
    <property type="match status" value="1"/>
</dbReference>
<keyword evidence="4 7" id="KW-0809">Transit peptide</keyword>
<sequence length="592" mass="67814">MITRRFRLTSVKGSLSLCTRNTIRLQRPFGISNRAHESLENDVPWYLRKENTSSPSAVLEQTVEPELANIPENLPAQVNDLLKVIIGQYGMTDLEVFDLSTLPADHPRSLERQNDEQYVIIVSGKSEKHIFKASYDLKQHAKHKLGCQCWVEGMVNNAVRPVERRRLAKRARQGPPATHNTFGIGANTWVRCGLGAEGIVVHMMSAERRAELNLESFYQDKEEQVPKGEEEEAAAQENKTGREGSSGNHLDKESIFFGLKRSFHTCTQSQNAALLNSILEQTLSGTETDDFVEQRLRFDEVFQGTTIEEHNAKFEFYKALHLLGTGTSFADVEKALLDKHSSLALLAEPVDWNQEVLDDVIKYMQLLIDTKTGLSSSDKLDKLSSLIHRITIFSSDDIAFFSVDKFQTLLWHLTLEDYPALDVSYVNSVIESQGKSLKIDGASTAQNYQGARDVRDLIRHVNHAKEGHVPVWLRQQMLQTYAQTKNWEYFWQEMNAILQSLTTPQEFVHFYLRVIILLASMNDYLALREFFGKYWNNPDEHSNSFVPMWNKNNQAFGDNDVKLALKETLMRIQHGHGQYKWYDEVYKFALDM</sequence>
<dbReference type="Proteomes" id="UP001497383">
    <property type="component" value="Chromosome 1"/>
</dbReference>
<evidence type="ECO:0000256" key="6">
    <source>
        <dbReference type="ARBA" id="ARBA00023136"/>
    </source>
</evidence>
<gene>
    <name evidence="9" type="ORF">LODBEIA_P08260</name>
</gene>
<dbReference type="SUPFAM" id="SSF81301">
    <property type="entry name" value="Nucleotidyltransferase"/>
    <property type="match status" value="1"/>
</dbReference>
<organism evidence="9 10">
    <name type="scientific">Lodderomyces beijingensis</name>
    <dbReference type="NCBI Taxonomy" id="1775926"/>
    <lineage>
        <taxon>Eukaryota</taxon>
        <taxon>Fungi</taxon>
        <taxon>Dikarya</taxon>
        <taxon>Ascomycota</taxon>
        <taxon>Saccharomycotina</taxon>
        <taxon>Pichiomycetes</taxon>
        <taxon>Debaryomycetaceae</taxon>
        <taxon>Candida/Lodderomyces clade</taxon>
        <taxon>Lodderomyces</taxon>
    </lineage>
</organism>
<name>A0ABP0ZKB5_9ASCO</name>
<keyword evidence="5 7" id="KW-0496">Mitochondrion</keyword>
<dbReference type="EMBL" id="OZ022405">
    <property type="protein sequence ID" value="CAK9436268.1"/>
    <property type="molecule type" value="Genomic_DNA"/>
</dbReference>
<evidence type="ECO:0000256" key="3">
    <source>
        <dbReference type="ARBA" id="ARBA00022792"/>
    </source>
</evidence>
<reference evidence="9 10" key="1">
    <citation type="submission" date="2024-03" db="EMBL/GenBank/DDBJ databases">
        <authorList>
            <person name="Brejova B."/>
        </authorList>
    </citation>
    <scope>NUCLEOTIDE SEQUENCE [LARGE SCALE GENOMIC DNA]</scope>
    <source>
        <strain evidence="9 10">CBS 14171</strain>
    </source>
</reference>
<evidence type="ECO:0000256" key="2">
    <source>
        <dbReference type="ARBA" id="ARBA00010787"/>
    </source>
</evidence>
<accession>A0ABP0ZKB5</accession>
<comment type="similarity">
    <text evidence="2 7">Belongs to the ATP25 family.</text>
</comment>
<comment type="function">
    <text evidence="7">Mitochondrial mRNA stabilization factor.</text>
</comment>
<dbReference type="InterPro" id="IPR043519">
    <property type="entry name" value="NT_sf"/>
</dbReference>
<evidence type="ECO:0000313" key="9">
    <source>
        <dbReference type="EMBL" id="CAK9436268.1"/>
    </source>
</evidence>
<dbReference type="GeneID" id="92206022"/>
<dbReference type="RefSeq" id="XP_066827764.1">
    <property type="nucleotide sequence ID" value="XM_066976789.1"/>
</dbReference>